<dbReference type="PANTHER" id="PTHR23253:SF9">
    <property type="entry name" value="EUKARYOTIC TRANSLATION INITIATION FACTOR 4 GAMMA 2"/>
    <property type="match status" value="1"/>
</dbReference>
<feature type="domain" description="MI" evidence="11">
    <location>
        <begin position="1705"/>
        <end position="1829"/>
    </location>
</feature>
<feature type="compositionally biased region" description="Polar residues" evidence="10">
    <location>
        <begin position="681"/>
        <end position="699"/>
    </location>
</feature>
<feature type="compositionally biased region" description="Low complexity" evidence="10">
    <location>
        <begin position="645"/>
        <end position="654"/>
    </location>
</feature>
<dbReference type="GO" id="GO:0003729">
    <property type="term" value="F:mRNA binding"/>
    <property type="evidence" value="ECO:0007669"/>
    <property type="project" value="TreeGrafter"/>
</dbReference>
<comment type="subunit">
    <text evidence="6">EIF4F is a multi-subunit complex, the composition of which varies with external and internal environmental conditions. It is composed of at least EIF4A, EIF4E and EIF4G. In higher plants two isoforms of EIF4F have been identified, named isoform EIF4F and isoform EIF(iso)4F. Isoform EIF4F has subunits p220 and p26, whereas isoform EIF(iso)4F has subunits p82 and p28.</text>
</comment>
<dbReference type="GO" id="GO:0006417">
    <property type="term" value="P:regulation of translation"/>
    <property type="evidence" value="ECO:0007669"/>
    <property type="project" value="UniProtKB-KW"/>
</dbReference>
<feature type="coiled-coil region" evidence="9">
    <location>
        <begin position="1344"/>
        <end position="1376"/>
    </location>
</feature>
<keyword evidence="9" id="KW-0175">Coiled coil</keyword>
<feature type="compositionally biased region" description="Polar residues" evidence="10">
    <location>
        <begin position="920"/>
        <end position="938"/>
    </location>
</feature>
<accession>A0AAX6H7C5</accession>
<dbReference type="InterPro" id="IPR003890">
    <property type="entry name" value="MIF4G-like_typ-3"/>
</dbReference>
<feature type="compositionally biased region" description="Low complexity" evidence="10">
    <location>
        <begin position="38"/>
        <end position="51"/>
    </location>
</feature>
<dbReference type="SMART" id="SM00544">
    <property type="entry name" value="MA3"/>
    <property type="match status" value="1"/>
</dbReference>
<reference evidence="12" key="1">
    <citation type="journal article" date="2023" name="GigaByte">
        <title>Genome assembly of the bearded iris, Iris pallida Lam.</title>
        <authorList>
            <person name="Bruccoleri R.E."/>
            <person name="Oakeley E.J."/>
            <person name="Faust A.M.E."/>
            <person name="Altorfer M."/>
            <person name="Dessus-Babus S."/>
            <person name="Burckhardt D."/>
            <person name="Oertli M."/>
            <person name="Naumann U."/>
            <person name="Petersen F."/>
            <person name="Wong J."/>
        </authorList>
    </citation>
    <scope>NUCLEOTIDE SEQUENCE</scope>
    <source>
        <strain evidence="12">GSM-AAB239-AS_SAM_17_03QT</strain>
    </source>
</reference>
<dbReference type="SUPFAM" id="SSF48371">
    <property type="entry name" value="ARM repeat"/>
    <property type="match status" value="2"/>
</dbReference>
<dbReference type="GO" id="GO:0016281">
    <property type="term" value="C:eukaryotic translation initiation factor 4F complex"/>
    <property type="evidence" value="ECO:0007669"/>
    <property type="project" value="TreeGrafter"/>
</dbReference>
<organism evidence="12 13">
    <name type="scientific">Iris pallida</name>
    <name type="common">Sweet iris</name>
    <dbReference type="NCBI Taxonomy" id="29817"/>
    <lineage>
        <taxon>Eukaryota</taxon>
        <taxon>Viridiplantae</taxon>
        <taxon>Streptophyta</taxon>
        <taxon>Embryophyta</taxon>
        <taxon>Tracheophyta</taxon>
        <taxon>Spermatophyta</taxon>
        <taxon>Magnoliopsida</taxon>
        <taxon>Liliopsida</taxon>
        <taxon>Asparagales</taxon>
        <taxon>Iridaceae</taxon>
        <taxon>Iridoideae</taxon>
        <taxon>Irideae</taxon>
        <taxon>Iris</taxon>
    </lineage>
</organism>
<dbReference type="EMBL" id="JANAVB010011999">
    <property type="protein sequence ID" value="KAJ6836558.1"/>
    <property type="molecule type" value="Genomic_DNA"/>
</dbReference>
<evidence type="ECO:0000256" key="8">
    <source>
        <dbReference type="ARBA" id="ARBA00079578"/>
    </source>
</evidence>
<evidence type="ECO:0000256" key="4">
    <source>
        <dbReference type="ARBA" id="ARBA00022917"/>
    </source>
</evidence>
<feature type="region of interest" description="Disordered" evidence="10">
    <location>
        <begin position="1"/>
        <end position="225"/>
    </location>
</feature>
<feature type="region of interest" description="Disordered" evidence="10">
    <location>
        <begin position="1578"/>
        <end position="1669"/>
    </location>
</feature>
<feature type="compositionally biased region" description="Basic and acidic residues" evidence="10">
    <location>
        <begin position="1490"/>
        <end position="1507"/>
    </location>
</feature>
<feature type="compositionally biased region" description="Polar residues" evidence="10">
    <location>
        <begin position="1648"/>
        <end position="1663"/>
    </location>
</feature>
<dbReference type="InterPro" id="IPR016024">
    <property type="entry name" value="ARM-type_fold"/>
</dbReference>
<feature type="compositionally biased region" description="Low complexity" evidence="10">
    <location>
        <begin position="119"/>
        <end position="133"/>
    </location>
</feature>
<name>A0AAX6H7C5_IRIPA</name>
<dbReference type="Pfam" id="PF02847">
    <property type="entry name" value="MA3"/>
    <property type="match status" value="1"/>
</dbReference>
<evidence type="ECO:0000256" key="10">
    <source>
        <dbReference type="SAM" id="MobiDB-lite"/>
    </source>
</evidence>
<keyword evidence="13" id="KW-1185">Reference proteome</keyword>
<dbReference type="SMART" id="SM00543">
    <property type="entry name" value="MIF4G"/>
    <property type="match status" value="1"/>
</dbReference>
<gene>
    <name evidence="12" type="ORF">M6B38_326120</name>
</gene>
<feature type="compositionally biased region" description="Basic and acidic residues" evidence="10">
    <location>
        <begin position="1022"/>
        <end position="1040"/>
    </location>
</feature>
<feature type="compositionally biased region" description="Basic and acidic residues" evidence="10">
    <location>
        <begin position="1054"/>
        <end position="1069"/>
    </location>
</feature>
<feature type="compositionally biased region" description="Polar residues" evidence="10">
    <location>
        <begin position="1628"/>
        <end position="1637"/>
    </location>
</feature>
<keyword evidence="4" id="KW-0648">Protein biosynthesis</keyword>
<feature type="compositionally biased region" description="Polar residues" evidence="10">
    <location>
        <begin position="896"/>
        <end position="909"/>
    </location>
</feature>
<feature type="compositionally biased region" description="Basic and acidic residues" evidence="10">
    <location>
        <begin position="175"/>
        <end position="187"/>
    </location>
</feature>
<comment type="caution">
    <text evidence="12">The sequence shown here is derived from an EMBL/GenBank/DDBJ whole genome shotgun (WGS) entry which is preliminary data.</text>
</comment>
<dbReference type="FunFam" id="1.25.40.180:FF:000034">
    <property type="entry name" value="Eukaryotic translation initiation factor 4G"/>
    <property type="match status" value="1"/>
</dbReference>
<feature type="compositionally biased region" description="Basic and acidic residues" evidence="10">
    <location>
        <begin position="702"/>
        <end position="713"/>
    </location>
</feature>
<evidence type="ECO:0000256" key="2">
    <source>
        <dbReference type="ARBA" id="ARBA00022540"/>
    </source>
</evidence>
<evidence type="ECO:0000313" key="13">
    <source>
        <dbReference type="Proteomes" id="UP001140949"/>
    </source>
</evidence>
<dbReference type="PANTHER" id="PTHR23253">
    <property type="entry name" value="EUKARYOTIC TRANSLATION INITIATION FACTOR 4 GAMMA"/>
    <property type="match status" value="1"/>
</dbReference>
<evidence type="ECO:0000259" key="11">
    <source>
        <dbReference type="PROSITE" id="PS51366"/>
    </source>
</evidence>
<feature type="compositionally biased region" description="Low complexity" evidence="10">
    <location>
        <begin position="1536"/>
        <end position="1553"/>
    </location>
</feature>
<keyword evidence="3" id="KW-0810">Translation regulation</keyword>
<sequence>MSQYQPRGDKSEGQARRPARSANSGHSRGFYGAGKGGAAPPSSNPPALSGSRSFKKSGNGQGGQQQQRVAPTNVGPAVLTPNGSHVAVSSRGPPESVPSGVIKPVEAPVQRAPRAVPKAPSSSSGASESAASSTHALPKGDASKTFNLQFGSLSPGLMNGMPIPARTSSAPPNLDEQKQAQPRHDLVRAVPTVPIPSAPKPQQQQTRKDLGGHNQSYTGESHPPTQVKRDLHVSVSSAPAFVPPKPSVLPVGSVPVHMQFPQPQIPMQFGGPSPQMQSQGITASSLQMTMAIPVNGLQVQQQMFVPSFQSHAMQQQTLMHPGQSLAFAPQIGHQLPPQLSNLGFGIAPQYTQQTGNFGGPRKTTVKITHPDTHEELRLDKRNNSHVDGGASSQRPLPNVTAQSQPIQTFSTPHQMGYHYPPLQPNTYSPSPIFFPGPNSHPLTSTHVTTGSQGPRYSCPVGQSGQTIFLKPSGHNPVIGSKPGLPSTLHGVSEAANVEVSPVSASSAPVQVTIKPAVTSSVQKSGTPSVTISRPSSSVVAPKLLKPQGDANVSHQKNGGEAVQERVMQDSKLVETPGNVSLTVAQPVVATSQTLRTQPESSPLVTSVGDSGPIRSATEGSKQDSFQISDSWKDVQRKTGKKDASNTQQQNQAATPDAGLTNLSSKVAKDESGVKEAPSGSEKFSSLLGSDSPTATTKMPSLTEEHGSSAEFRASEVKEIPAVLGSVVTLEKEASQGSAPSCLNPLELLNSCNILKDEGSLEASASSSPNLERSISEICDSASENKQKSAGSTINDKKLVVTEHEIVESSAALSHESTNSHMVARMIEKSDAVNPSIKQEDVRGSSSEKANGCELKLQTNKIAVDCRFEVDGKSKGSDVPSTASSDIQDVVKNNYETMSSQDADSTNPATSHVEPAPLVATDSSETTQKLEGQDTDTQLSGGGAGAVMLPGPKDKPTSEPARARTNSGKKKKRKEILSKADAAGTSDLYNAYKGPEEKQEVTNSLEKIDSSSTVNTTHAHAGVPDKDAGVGEEDGQSKTEVDDWEDAADISTPKLRSDDGDQVHADESSGRKSYSRDFLLTFAEQCTYLPVGFEIGSDIADALMSVPVGTAHVFDREPYPSPGRITDRSPGTSWVDRRMAGVADDGRWTKTASFGPGRDIRLDMGPGAGNVSFHLGQGVNHGVLRNPRAQPNHFAGGILSGPVQSMSSQGGMSRNNYDADRWQRATGSQRGLIPSPHAPSQMMHKAANKYEIGKVSDKEEAKQRQLKAILNKLTPQNFDKLFLQVKEVNIDNTVTLSGVISQIFDKALMEPTFCEMYANFCVHLSNELPDFNEDNEKITFKRLLLNKCQEEFERGEREEAEANRIEEEGEMKQTEGEREEKRIQARRRMLGNIRLIGELYKKRMLTERIMHECIKKLLGEYENPDEEDVEALCKLMSTIGEMIDHLKAKVHMDAYFDRMLSLSINQKLSSRVRFMLRDAIDLRKNKWQQRRKVEGPKKIDEVHRDAAQERQAQTSRLARGPVISSGPRRGPSVDYGSRGSTVFSSSSSQQTRGSPAQVRGHAAQDVRMDDRHQFEGRVLSVPLPQRSTDDSITLGPQGGLARGMSRGQPLVSNVPSADIPPNLGDSRRMTSGPNTYNFKSREDKFPSLQYDQPSPYDRNSSTGSRDLRVAEHVMDRSGASTTTGRMHGSAGILHAPSEMKPLSEESLREKSISAIREFYSAKDEEEVALCIKELKSPSFYPTMVSLWVTDSFERKDMERDLLAKLLVNLCKSRDSLLNQNQLVQGFVSVLSTLEDAVNDAPRAAEFLGHIFAKITLGNVVPLAEIASLIQEGGEEPGSLVESGLASEVLGSILQFIRTEKGDSVLSEIRTNSCVRLEDFRPPRPTKSNKLDAFL</sequence>
<dbReference type="Gene3D" id="1.25.40.180">
    <property type="match status" value="2"/>
</dbReference>
<dbReference type="InterPro" id="IPR003891">
    <property type="entry name" value="Initiation_fac_eIF4g_MI"/>
</dbReference>
<evidence type="ECO:0000313" key="12">
    <source>
        <dbReference type="EMBL" id="KAJ6836558.1"/>
    </source>
</evidence>
<evidence type="ECO:0000256" key="1">
    <source>
        <dbReference type="ARBA" id="ARBA00005775"/>
    </source>
</evidence>
<evidence type="ECO:0000256" key="5">
    <source>
        <dbReference type="ARBA" id="ARBA00053217"/>
    </source>
</evidence>
<feature type="region of interest" description="Disordered" evidence="10">
    <location>
        <begin position="592"/>
        <end position="713"/>
    </location>
</feature>
<dbReference type="Pfam" id="PF02854">
    <property type="entry name" value="MIF4G"/>
    <property type="match status" value="1"/>
</dbReference>
<feature type="compositionally biased region" description="Polar residues" evidence="10">
    <location>
        <begin position="617"/>
        <end position="629"/>
    </location>
</feature>
<dbReference type="GO" id="GO:0003743">
    <property type="term" value="F:translation initiation factor activity"/>
    <property type="evidence" value="ECO:0007669"/>
    <property type="project" value="UniProtKB-KW"/>
</dbReference>
<evidence type="ECO:0000256" key="3">
    <source>
        <dbReference type="ARBA" id="ARBA00022845"/>
    </source>
</evidence>
<reference evidence="12" key="2">
    <citation type="submission" date="2023-04" db="EMBL/GenBank/DDBJ databases">
        <authorList>
            <person name="Bruccoleri R.E."/>
            <person name="Oakeley E.J."/>
            <person name="Faust A.-M."/>
            <person name="Dessus-Babus S."/>
            <person name="Altorfer M."/>
            <person name="Burckhardt D."/>
            <person name="Oertli M."/>
            <person name="Naumann U."/>
            <person name="Petersen F."/>
            <person name="Wong J."/>
        </authorList>
    </citation>
    <scope>NUCLEOTIDE SEQUENCE</scope>
    <source>
        <strain evidence="12">GSM-AAB239-AS_SAM_17_03QT</strain>
        <tissue evidence="12">Leaf</tissue>
    </source>
</reference>
<dbReference type="FunFam" id="1.25.40.180:FF:000024">
    <property type="entry name" value="Eukaryotic translation initiation factor 4G"/>
    <property type="match status" value="1"/>
</dbReference>
<feature type="compositionally biased region" description="Polar residues" evidence="10">
    <location>
        <begin position="1000"/>
        <end position="1017"/>
    </location>
</feature>
<comment type="similarity">
    <text evidence="1">Belongs to the eukaryotic initiation factor 4G family.</text>
</comment>
<comment type="function">
    <text evidence="5">Component of the protein complex eIF4F, which is involved in the recognition of the mRNA cap, ATP-dependent unwinding of 5'-terminal secondary structure and recruitment of mRNA to the ribosome.</text>
</comment>
<evidence type="ECO:0000256" key="7">
    <source>
        <dbReference type="ARBA" id="ARBA00067320"/>
    </source>
</evidence>
<feature type="compositionally biased region" description="Basic and acidic residues" evidence="10">
    <location>
        <begin position="630"/>
        <end position="643"/>
    </location>
</feature>
<feature type="compositionally biased region" description="Polar residues" evidence="10">
    <location>
        <begin position="592"/>
        <end position="608"/>
    </location>
</feature>
<feature type="region of interest" description="Disordered" evidence="10">
    <location>
        <begin position="896"/>
        <end position="1069"/>
    </location>
</feature>
<keyword evidence="2 12" id="KW-0396">Initiation factor</keyword>
<evidence type="ECO:0000256" key="9">
    <source>
        <dbReference type="SAM" id="Coils"/>
    </source>
</evidence>
<evidence type="ECO:0000256" key="6">
    <source>
        <dbReference type="ARBA" id="ARBA00065571"/>
    </source>
</evidence>
<proteinExistence type="inferred from homology"/>
<protein>
    <recommendedName>
        <fullName evidence="7">Eukaryotic translation initiation factor 4G</fullName>
    </recommendedName>
    <alternativeName>
        <fullName evidence="8">Eukaryotic initiation factor 4F subunit p220</fullName>
    </alternativeName>
</protein>
<dbReference type="PROSITE" id="PS51366">
    <property type="entry name" value="MI"/>
    <property type="match status" value="1"/>
</dbReference>
<feature type="region of interest" description="Disordered" evidence="10">
    <location>
        <begin position="1485"/>
        <end position="1566"/>
    </location>
</feature>
<dbReference type="Proteomes" id="UP001140949">
    <property type="component" value="Unassembled WGS sequence"/>
</dbReference>